<keyword evidence="2" id="KW-1133">Transmembrane helix</keyword>
<feature type="domain" description="DUF418" evidence="3">
    <location>
        <begin position="241"/>
        <end position="395"/>
    </location>
</feature>
<evidence type="ECO:0000313" key="5">
    <source>
        <dbReference type="Proteomes" id="UP000199301"/>
    </source>
</evidence>
<dbReference type="STRING" id="995062.SAMN04489718_0646"/>
<dbReference type="PANTHER" id="PTHR30590">
    <property type="entry name" value="INNER MEMBRANE PROTEIN"/>
    <property type="match status" value="1"/>
</dbReference>
<feature type="region of interest" description="Disordered" evidence="1">
    <location>
        <begin position="1"/>
        <end position="22"/>
    </location>
</feature>
<dbReference type="EMBL" id="FNKO01000001">
    <property type="protein sequence ID" value="SDQ18094.1"/>
    <property type="molecule type" value="Genomic_DNA"/>
</dbReference>
<keyword evidence="2" id="KW-0812">Transmembrane</keyword>
<feature type="transmembrane region" description="Helical" evidence="2">
    <location>
        <begin position="289"/>
        <end position="307"/>
    </location>
</feature>
<proteinExistence type="predicted"/>
<feature type="transmembrane region" description="Helical" evidence="2">
    <location>
        <begin position="33"/>
        <end position="51"/>
    </location>
</feature>
<gene>
    <name evidence="4" type="ORF">SAMN04489718_0646</name>
</gene>
<dbReference type="InterPro" id="IPR007349">
    <property type="entry name" value="DUF418"/>
</dbReference>
<reference evidence="5" key="1">
    <citation type="submission" date="2016-10" db="EMBL/GenBank/DDBJ databases">
        <authorList>
            <person name="Varghese N."/>
            <person name="Submissions S."/>
        </authorList>
    </citation>
    <scope>NUCLEOTIDE SEQUENCE [LARGE SCALE GENOMIC DNA]</scope>
    <source>
        <strain evidence="5">DSM 45459</strain>
    </source>
</reference>
<feature type="transmembrane region" description="Helical" evidence="2">
    <location>
        <begin position="77"/>
        <end position="96"/>
    </location>
</feature>
<evidence type="ECO:0000313" key="4">
    <source>
        <dbReference type="EMBL" id="SDQ18094.1"/>
    </source>
</evidence>
<feature type="transmembrane region" description="Helical" evidence="2">
    <location>
        <begin position="263"/>
        <end position="283"/>
    </location>
</feature>
<organism evidence="4 5">
    <name type="scientific">Actinopolyspora saharensis</name>
    <dbReference type="NCBI Taxonomy" id="995062"/>
    <lineage>
        <taxon>Bacteria</taxon>
        <taxon>Bacillati</taxon>
        <taxon>Actinomycetota</taxon>
        <taxon>Actinomycetes</taxon>
        <taxon>Actinopolysporales</taxon>
        <taxon>Actinopolysporaceae</taxon>
        <taxon>Actinopolyspora</taxon>
    </lineage>
</organism>
<feature type="transmembrane region" description="Helical" evidence="2">
    <location>
        <begin position="163"/>
        <end position="183"/>
    </location>
</feature>
<feature type="transmembrane region" description="Helical" evidence="2">
    <location>
        <begin position="116"/>
        <end position="134"/>
    </location>
</feature>
<feature type="transmembrane region" description="Helical" evidence="2">
    <location>
        <begin position="359"/>
        <end position="380"/>
    </location>
</feature>
<evidence type="ECO:0000259" key="3">
    <source>
        <dbReference type="Pfam" id="PF04235"/>
    </source>
</evidence>
<feature type="transmembrane region" description="Helical" evidence="2">
    <location>
        <begin position="224"/>
        <end position="242"/>
    </location>
</feature>
<dbReference type="AlphaFoldDB" id="A0A1H0YSE3"/>
<accession>A0A1H0YSE3</accession>
<dbReference type="PANTHER" id="PTHR30590:SF2">
    <property type="entry name" value="INNER MEMBRANE PROTEIN"/>
    <property type="match status" value="1"/>
</dbReference>
<dbReference type="RefSeq" id="WP_175454973.1">
    <property type="nucleotide sequence ID" value="NZ_FNKO01000001.1"/>
</dbReference>
<sequence length="404" mass="44336">MKQQRPAPSTHPAHTPDQAATTSTTQRIEALDLVRGAAILGTLGTNIWIFTDPDGPAGWLRAMGNRDGSLADVVESLLLFLVNGKSVALLSIMFGVGLELQYQSARRRGRAWPGRYLWRCALLLLEGALHYLLIFEFDVLMGYALVAMYVSVLVGARRKVRHWWMATAALLHTGMITVLTLGMRTGHVALSPPGWTGTTLYSHGGWLEQLQARITEIGTYRAELVIVIPMSTVLFLAGIELMRAGAFADAPHGTAIRTRLIRWGLGLGVPANLVTSFAGQEWFFVDRYVLPPVVAFGLLGLIVELAHRTSGRPGPLRSGLASTGRTAMSCYVFQNLLSSALCYGWGLGLATTLDPARPWWVLAAWCAVVGTFMTLASWWLRRFRRGPLESAMHWAYEPRGPARA</sequence>
<name>A0A1H0YSE3_9ACTN</name>
<dbReference type="Proteomes" id="UP000199301">
    <property type="component" value="Unassembled WGS sequence"/>
</dbReference>
<feature type="transmembrane region" description="Helical" evidence="2">
    <location>
        <begin position="140"/>
        <end position="156"/>
    </location>
</feature>
<evidence type="ECO:0000256" key="1">
    <source>
        <dbReference type="SAM" id="MobiDB-lite"/>
    </source>
</evidence>
<feature type="transmembrane region" description="Helical" evidence="2">
    <location>
        <begin position="328"/>
        <end position="347"/>
    </location>
</feature>
<keyword evidence="5" id="KW-1185">Reference proteome</keyword>
<dbReference type="InterPro" id="IPR052529">
    <property type="entry name" value="Bact_Transport_Assoc"/>
</dbReference>
<protein>
    <recommendedName>
        <fullName evidence="3">DUF418 domain-containing protein</fullName>
    </recommendedName>
</protein>
<evidence type="ECO:0000256" key="2">
    <source>
        <dbReference type="SAM" id="Phobius"/>
    </source>
</evidence>
<keyword evidence="2" id="KW-0472">Membrane</keyword>
<dbReference type="Pfam" id="PF04235">
    <property type="entry name" value="DUF418"/>
    <property type="match status" value="1"/>
</dbReference>